<dbReference type="Proteomes" id="UP000594015">
    <property type="component" value="Chromosome"/>
</dbReference>
<evidence type="ECO:0000313" key="2">
    <source>
        <dbReference type="Proteomes" id="UP000594015"/>
    </source>
</evidence>
<evidence type="ECO:0000313" key="1">
    <source>
        <dbReference type="EMBL" id="QOZ66385.1"/>
    </source>
</evidence>
<dbReference type="KEGG" id="barh:WN72_08190"/>
<organism evidence="1 2">
    <name type="scientific">Bradyrhizobium arachidis</name>
    <dbReference type="NCBI Taxonomy" id="858423"/>
    <lineage>
        <taxon>Bacteria</taxon>
        <taxon>Pseudomonadati</taxon>
        <taxon>Pseudomonadota</taxon>
        <taxon>Alphaproteobacteria</taxon>
        <taxon>Hyphomicrobiales</taxon>
        <taxon>Nitrobacteraceae</taxon>
        <taxon>Bradyrhizobium</taxon>
    </lineage>
</organism>
<proteinExistence type="predicted"/>
<name>A0AAE7TFC2_9BRAD</name>
<accession>A0AAE7TFC2</accession>
<sequence length="214" mass="24093">MTKLNDDIRILVALREGYDVVDQYKEGYGWSNPPVYYRGIEDRAQTVWRNISLSSIDRAVTNGLIEIDRERSGESFGRGHHRRHKLTEAGAIAAAALAVTIDQAMALPKPRPPKPPMTTEECKAAKQERYARSTLKYLAKGGRLVRADGKWICRHMDLPYVPPGRNSWYVSEDRNLPLIRHLVEEFVGCDGLPSLRITAAGAEIIAKRKPLRCA</sequence>
<protein>
    <submittedName>
        <fullName evidence="1">Uncharacterized protein</fullName>
    </submittedName>
</protein>
<dbReference type="AlphaFoldDB" id="A0AAE7TFC2"/>
<gene>
    <name evidence="1" type="ORF">WN72_08190</name>
</gene>
<dbReference type="EMBL" id="CP030050">
    <property type="protein sequence ID" value="QOZ66385.1"/>
    <property type="molecule type" value="Genomic_DNA"/>
</dbReference>
<dbReference type="RefSeq" id="WP_092218742.1">
    <property type="nucleotide sequence ID" value="NZ_CP030050.1"/>
</dbReference>
<reference evidence="1 2" key="1">
    <citation type="submission" date="2018-06" db="EMBL/GenBank/DDBJ databases">
        <title>Comparative genomics of Bradyrhizobium nodulating Arachidis hypogaea.</title>
        <authorList>
            <person name="Li Y."/>
        </authorList>
    </citation>
    <scope>NUCLEOTIDE SEQUENCE [LARGE SCALE GENOMIC DNA]</scope>
    <source>
        <strain evidence="1 2">CCBAU 051107</strain>
    </source>
</reference>